<protein>
    <recommendedName>
        <fullName evidence="8">Rhodopsin domain-containing protein</fullName>
    </recommendedName>
</protein>
<evidence type="ECO:0000259" key="8">
    <source>
        <dbReference type="Pfam" id="PF20684"/>
    </source>
</evidence>
<dbReference type="GO" id="GO:0016020">
    <property type="term" value="C:membrane"/>
    <property type="evidence" value="ECO:0007669"/>
    <property type="project" value="UniProtKB-SubCell"/>
</dbReference>
<gene>
    <name evidence="9" type="ORF">K458DRAFT_394471</name>
</gene>
<feature type="transmembrane region" description="Helical" evidence="7">
    <location>
        <begin position="62"/>
        <end position="83"/>
    </location>
</feature>
<dbReference type="PANTHER" id="PTHR33048">
    <property type="entry name" value="PTH11-LIKE INTEGRAL MEMBRANE PROTEIN (AFU_ORTHOLOGUE AFUA_5G11245)"/>
    <property type="match status" value="1"/>
</dbReference>
<evidence type="ECO:0000256" key="4">
    <source>
        <dbReference type="ARBA" id="ARBA00023136"/>
    </source>
</evidence>
<organism evidence="9 10">
    <name type="scientific">Lentithecium fluviatile CBS 122367</name>
    <dbReference type="NCBI Taxonomy" id="1168545"/>
    <lineage>
        <taxon>Eukaryota</taxon>
        <taxon>Fungi</taxon>
        <taxon>Dikarya</taxon>
        <taxon>Ascomycota</taxon>
        <taxon>Pezizomycotina</taxon>
        <taxon>Dothideomycetes</taxon>
        <taxon>Pleosporomycetidae</taxon>
        <taxon>Pleosporales</taxon>
        <taxon>Massarineae</taxon>
        <taxon>Lentitheciaceae</taxon>
        <taxon>Lentithecium</taxon>
    </lineage>
</organism>
<dbReference type="EMBL" id="MU005608">
    <property type="protein sequence ID" value="KAF2678826.1"/>
    <property type="molecule type" value="Genomic_DNA"/>
</dbReference>
<comment type="similarity">
    <text evidence="5">Belongs to the SAT4 family.</text>
</comment>
<dbReference type="InterPro" id="IPR049326">
    <property type="entry name" value="Rhodopsin_dom_fungi"/>
</dbReference>
<keyword evidence="3 7" id="KW-1133">Transmembrane helix</keyword>
<feature type="compositionally biased region" description="Basic and acidic residues" evidence="6">
    <location>
        <begin position="403"/>
        <end position="423"/>
    </location>
</feature>
<evidence type="ECO:0000256" key="7">
    <source>
        <dbReference type="SAM" id="Phobius"/>
    </source>
</evidence>
<dbReference type="Pfam" id="PF20684">
    <property type="entry name" value="Fung_rhodopsin"/>
    <property type="match status" value="1"/>
</dbReference>
<feature type="transmembrane region" description="Helical" evidence="7">
    <location>
        <begin position="219"/>
        <end position="237"/>
    </location>
</feature>
<dbReference type="Proteomes" id="UP000799291">
    <property type="component" value="Unassembled WGS sequence"/>
</dbReference>
<dbReference type="AlphaFoldDB" id="A0A6G1IKR1"/>
<evidence type="ECO:0000256" key="5">
    <source>
        <dbReference type="ARBA" id="ARBA00038359"/>
    </source>
</evidence>
<feature type="domain" description="Rhodopsin" evidence="8">
    <location>
        <begin position="42"/>
        <end position="284"/>
    </location>
</feature>
<feature type="compositionally biased region" description="Polar residues" evidence="6">
    <location>
        <begin position="311"/>
        <end position="320"/>
    </location>
</feature>
<accession>A0A6G1IKR1</accession>
<keyword evidence="10" id="KW-1185">Reference proteome</keyword>
<evidence type="ECO:0000256" key="2">
    <source>
        <dbReference type="ARBA" id="ARBA00022692"/>
    </source>
</evidence>
<evidence type="ECO:0000256" key="3">
    <source>
        <dbReference type="ARBA" id="ARBA00022989"/>
    </source>
</evidence>
<sequence length="423" mass="47845">MSATLVPEQTPWTPTHHAFVLAHQYFIICIVFMTLAGLFIIARIWTRCRAGFLLGADDYCSITAFAFVMTHSTLYLHSLGWIWKDDTSKLTLADSEDSRFYSVIAQPFWAWAMAFTKTSIALMLLRLEQVPFWRRFLWTMIALQITLGVYNMVTQLLQCTPLNLAWDLHENVAHKCWPQTAYKASSVTVQIVNVLTDWVFAALPISFLRKVQRPLRERIIISVLMGLGVFAGAASVVKIHPIIRLGKIGNFEVEYSRIGMWSAIEELVAFSCSCVPCLRAPFQRALEYLGIASSLPTSTYGRTYGQMYGVNSRSRSQPGVSSRLKKTPKSNGLDSSIIMKSMRTTNDGQSEEHILTPAAGKNEIWCTTEVRLEREDDISGKAEVERRDVTPPSWRGSAASSKDAIERNRDRDKDKEQDGWRGR</sequence>
<feature type="region of interest" description="Disordered" evidence="6">
    <location>
        <begin position="311"/>
        <end position="334"/>
    </location>
</feature>
<evidence type="ECO:0000313" key="10">
    <source>
        <dbReference type="Proteomes" id="UP000799291"/>
    </source>
</evidence>
<feature type="transmembrane region" description="Helical" evidence="7">
    <location>
        <begin position="20"/>
        <end position="41"/>
    </location>
</feature>
<evidence type="ECO:0000313" key="9">
    <source>
        <dbReference type="EMBL" id="KAF2678826.1"/>
    </source>
</evidence>
<feature type="transmembrane region" description="Helical" evidence="7">
    <location>
        <begin position="187"/>
        <end position="207"/>
    </location>
</feature>
<feature type="transmembrane region" description="Helical" evidence="7">
    <location>
        <begin position="136"/>
        <end position="153"/>
    </location>
</feature>
<dbReference type="OrthoDB" id="5022096at2759"/>
<feature type="transmembrane region" description="Helical" evidence="7">
    <location>
        <begin position="103"/>
        <end position="124"/>
    </location>
</feature>
<keyword evidence="4 7" id="KW-0472">Membrane</keyword>
<keyword evidence="2 7" id="KW-0812">Transmembrane</keyword>
<feature type="compositionally biased region" description="Basic and acidic residues" evidence="6">
    <location>
        <begin position="376"/>
        <end position="389"/>
    </location>
</feature>
<dbReference type="InterPro" id="IPR052337">
    <property type="entry name" value="SAT4-like"/>
</dbReference>
<proteinExistence type="inferred from homology"/>
<dbReference type="PANTHER" id="PTHR33048:SF129">
    <property type="entry name" value="INTEGRAL MEMBRANE PROTEIN-RELATED"/>
    <property type="match status" value="1"/>
</dbReference>
<reference evidence="9" key="1">
    <citation type="journal article" date="2020" name="Stud. Mycol.">
        <title>101 Dothideomycetes genomes: a test case for predicting lifestyles and emergence of pathogens.</title>
        <authorList>
            <person name="Haridas S."/>
            <person name="Albert R."/>
            <person name="Binder M."/>
            <person name="Bloem J."/>
            <person name="Labutti K."/>
            <person name="Salamov A."/>
            <person name="Andreopoulos B."/>
            <person name="Baker S."/>
            <person name="Barry K."/>
            <person name="Bills G."/>
            <person name="Bluhm B."/>
            <person name="Cannon C."/>
            <person name="Castanera R."/>
            <person name="Culley D."/>
            <person name="Daum C."/>
            <person name="Ezra D."/>
            <person name="Gonzalez J."/>
            <person name="Henrissat B."/>
            <person name="Kuo A."/>
            <person name="Liang C."/>
            <person name="Lipzen A."/>
            <person name="Lutzoni F."/>
            <person name="Magnuson J."/>
            <person name="Mondo S."/>
            <person name="Nolan M."/>
            <person name="Ohm R."/>
            <person name="Pangilinan J."/>
            <person name="Park H.-J."/>
            <person name="Ramirez L."/>
            <person name="Alfaro M."/>
            <person name="Sun H."/>
            <person name="Tritt A."/>
            <person name="Yoshinaga Y."/>
            <person name="Zwiers L.-H."/>
            <person name="Turgeon B."/>
            <person name="Goodwin S."/>
            <person name="Spatafora J."/>
            <person name="Crous P."/>
            <person name="Grigoriev I."/>
        </authorList>
    </citation>
    <scope>NUCLEOTIDE SEQUENCE</scope>
    <source>
        <strain evidence="9">CBS 122367</strain>
    </source>
</reference>
<evidence type="ECO:0000256" key="6">
    <source>
        <dbReference type="SAM" id="MobiDB-lite"/>
    </source>
</evidence>
<feature type="region of interest" description="Disordered" evidence="6">
    <location>
        <begin position="376"/>
        <end position="423"/>
    </location>
</feature>
<comment type="subcellular location">
    <subcellularLocation>
        <location evidence="1">Membrane</location>
        <topology evidence="1">Multi-pass membrane protein</topology>
    </subcellularLocation>
</comment>
<evidence type="ECO:0000256" key="1">
    <source>
        <dbReference type="ARBA" id="ARBA00004141"/>
    </source>
</evidence>
<name>A0A6G1IKR1_9PLEO</name>